<dbReference type="AlphaFoldDB" id="A0A6I4NYP1"/>
<dbReference type="SUPFAM" id="SSF46785">
    <property type="entry name" value="Winged helix' DNA-binding domain"/>
    <property type="match status" value="1"/>
</dbReference>
<keyword evidence="1" id="KW-0805">Transcription regulation</keyword>
<reference evidence="5 6" key="1">
    <citation type="submission" date="2019-12" db="EMBL/GenBank/DDBJ databases">
        <authorList>
            <person name="Kim Y.S."/>
        </authorList>
    </citation>
    <scope>NUCLEOTIDE SEQUENCE [LARGE SCALE GENOMIC DNA]</scope>
    <source>
        <strain evidence="5 6">MMS17-SY077</strain>
    </source>
</reference>
<sequence>MLTYALSDEAVGAIRFGLSPLTELGLSLRMIRNPARYPLQLGWLRRTETARAGLDHEVLDALIDDRGWTVDFVNPRPRSPLTRIDDELAALAAIDPTEFRRDLVAVHGHVPAVLDGPHEAAVARVVAALGEFWAAAFEPFWPRIRAVLEADIAYRARLVAKTGVAEMLGGLSPRVQYDHGELRIRLTDPTPRRREVGDEGLALIPTMFTANASAPVGDGPPLLLYPARGQGALWEAERPLNPGAAAGVLGETRAVLLRALGEPASSTELAVRFDVTTSAVNQHLRALRAAGLLTSSRYGRSILYLRSPLGTALLAADPTATTLA</sequence>
<dbReference type="InterPro" id="IPR045981">
    <property type="entry name" value="DUF5937"/>
</dbReference>
<protein>
    <submittedName>
        <fullName evidence="5">Helix-turn-helix domain-containing protein</fullName>
    </submittedName>
</protein>
<dbReference type="GO" id="GO:0003677">
    <property type="term" value="F:DNA binding"/>
    <property type="evidence" value="ECO:0007669"/>
    <property type="project" value="UniProtKB-KW"/>
</dbReference>
<keyword evidence="2" id="KW-0238">DNA-binding</keyword>
<dbReference type="RefSeq" id="WP_160425774.1">
    <property type="nucleotide sequence ID" value="NZ_WSTA01000063.1"/>
</dbReference>
<dbReference type="SMART" id="SM00418">
    <property type="entry name" value="HTH_ARSR"/>
    <property type="match status" value="1"/>
</dbReference>
<comment type="caution">
    <text evidence="5">The sequence shown here is derived from an EMBL/GenBank/DDBJ whole genome shotgun (WGS) entry which is preliminary data.</text>
</comment>
<dbReference type="GO" id="GO:0003700">
    <property type="term" value="F:DNA-binding transcription factor activity"/>
    <property type="evidence" value="ECO:0007669"/>
    <property type="project" value="InterPro"/>
</dbReference>
<evidence type="ECO:0000259" key="4">
    <source>
        <dbReference type="SMART" id="SM00418"/>
    </source>
</evidence>
<keyword evidence="6" id="KW-1185">Reference proteome</keyword>
<feature type="domain" description="HTH arsR-type" evidence="4">
    <location>
        <begin position="247"/>
        <end position="318"/>
    </location>
</feature>
<keyword evidence="3" id="KW-0804">Transcription</keyword>
<evidence type="ECO:0000313" key="6">
    <source>
        <dbReference type="Proteomes" id="UP000438182"/>
    </source>
</evidence>
<dbReference type="PANTHER" id="PTHR43132:SF6">
    <property type="entry name" value="HTH-TYPE TRANSCRIPTIONAL REPRESSOR CZRA"/>
    <property type="match status" value="1"/>
</dbReference>
<organism evidence="5 6">
    <name type="scientific">Agromyces seonyuensis</name>
    <dbReference type="NCBI Taxonomy" id="2662446"/>
    <lineage>
        <taxon>Bacteria</taxon>
        <taxon>Bacillati</taxon>
        <taxon>Actinomycetota</taxon>
        <taxon>Actinomycetes</taxon>
        <taxon>Micrococcales</taxon>
        <taxon>Microbacteriaceae</taxon>
        <taxon>Agromyces</taxon>
    </lineage>
</organism>
<dbReference type="EMBL" id="WSTA01000063">
    <property type="protein sequence ID" value="MWB99490.1"/>
    <property type="molecule type" value="Genomic_DNA"/>
</dbReference>
<dbReference type="PANTHER" id="PTHR43132">
    <property type="entry name" value="ARSENICAL RESISTANCE OPERON REPRESSOR ARSR-RELATED"/>
    <property type="match status" value="1"/>
</dbReference>
<dbReference type="CDD" id="cd00090">
    <property type="entry name" value="HTH_ARSR"/>
    <property type="match status" value="1"/>
</dbReference>
<dbReference type="InterPro" id="IPR036388">
    <property type="entry name" value="WH-like_DNA-bd_sf"/>
</dbReference>
<accession>A0A6I4NYP1</accession>
<dbReference type="InterPro" id="IPR001845">
    <property type="entry name" value="HTH_ArsR_DNA-bd_dom"/>
</dbReference>
<evidence type="ECO:0000256" key="2">
    <source>
        <dbReference type="ARBA" id="ARBA00023125"/>
    </source>
</evidence>
<dbReference type="InterPro" id="IPR051011">
    <property type="entry name" value="Metal_resp_trans_reg"/>
</dbReference>
<dbReference type="Gene3D" id="1.10.10.10">
    <property type="entry name" value="Winged helix-like DNA-binding domain superfamily/Winged helix DNA-binding domain"/>
    <property type="match status" value="1"/>
</dbReference>
<gene>
    <name evidence="5" type="ORF">GB864_13150</name>
</gene>
<dbReference type="InterPro" id="IPR011991">
    <property type="entry name" value="ArsR-like_HTH"/>
</dbReference>
<dbReference type="Pfam" id="PF19361">
    <property type="entry name" value="DUF5937"/>
    <property type="match status" value="1"/>
</dbReference>
<dbReference type="Proteomes" id="UP000438182">
    <property type="component" value="Unassembled WGS sequence"/>
</dbReference>
<proteinExistence type="predicted"/>
<name>A0A6I4NYP1_9MICO</name>
<dbReference type="InterPro" id="IPR036390">
    <property type="entry name" value="WH_DNA-bd_sf"/>
</dbReference>
<evidence type="ECO:0000313" key="5">
    <source>
        <dbReference type="EMBL" id="MWB99490.1"/>
    </source>
</evidence>
<dbReference type="Pfam" id="PF12840">
    <property type="entry name" value="HTH_20"/>
    <property type="match status" value="1"/>
</dbReference>
<evidence type="ECO:0000256" key="1">
    <source>
        <dbReference type="ARBA" id="ARBA00023015"/>
    </source>
</evidence>
<evidence type="ECO:0000256" key="3">
    <source>
        <dbReference type="ARBA" id="ARBA00023163"/>
    </source>
</evidence>